<name>A0A0F9IVE7_9ZZZZ</name>
<comment type="caution">
    <text evidence="1">The sequence shown here is derived from an EMBL/GenBank/DDBJ whole genome shotgun (WGS) entry which is preliminary data.</text>
</comment>
<accession>A0A0F9IVE7</accession>
<dbReference type="EMBL" id="LAZR01011515">
    <property type="protein sequence ID" value="KKM61268.1"/>
    <property type="molecule type" value="Genomic_DNA"/>
</dbReference>
<reference evidence="1" key="1">
    <citation type="journal article" date="2015" name="Nature">
        <title>Complex archaea that bridge the gap between prokaryotes and eukaryotes.</title>
        <authorList>
            <person name="Spang A."/>
            <person name="Saw J.H."/>
            <person name="Jorgensen S.L."/>
            <person name="Zaremba-Niedzwiedzka K."/>
            <person name="Martijn J."/>
            <person name="Lind A.E."/>
            <person name="van Eijk R."/>
            <person name="Schleper C."/>
            <person name="Guy L."/>
            <person name="Ettema T.J."/>
        </authorList>
    </citation>
    <scope>NUCLEOTIDE SEQUENCE</scope>
</reference>
<proteinExistence type="predicted"/>
<protein>
    <submittedName>
        <fullName evidence="1">Uncharacterized protein</fullName>
    </submittedName>
</protein>
<evidence type="ECO:0000313" key="1">
    <source>
        <dbReference type="EMBL" id="KKM61268.1"/>
    </source>
</evidence>
<dbReference type="AlphaFoldDB" id="A0A0F9IVE7"/>
<organism evidence="1">
    <name type="scientific">marine sediment metagenome</name>
    <dbReference type="NCBI Taxonomy" id="412755"/>
    <lineage>
        <taxon>unclassified sequences</taxon>
        <taxon>metagenomes</taxon>
        <taxon>ecological metagenomes</taxon>
    </lineage>
</organism>
<gene>
    <name evidence="1" type="ORF">LCGC14_1533460</name>
</gene>
<sequence>MVIWLYIACLITNTTIIHGDFIYEGSKEVGIYHNMELPTIPFQLITDKQFEFLELFFNTYKSHHDFFNPDLTFNDNPLLSDRKSYTSLETLK</sequence>